<reference evidence="7 8" key="1">
    <citation type="submission" date="2018-08" db="EMBL/GenBank/DDBJ databases">
        <title>Draft genome sequence of Psychrilyobacter sp. strain SD5 isolated from Black Sea water.</title>
        <authorList>
            <person name="Yadav S."/>
            <person name="Villanueva L."/>
            <person name="Damste J.S.S."/>
        </authorList>
    </citation>
    <scope>NUCLEOTIDE SEQUENCE [LARGE SCALE GENOMIC DNA]</scope>
    <source>
        <strain evidence="7 8">SD5</strain>
    </source>
</reference>
<evidence type="ECO:0000313" key="7">
    <source>
        <dbReference type="EMBL" id="REI39924.1"/>
    </source>
</evidence>
<dbReference type="Pfam" id="PF02754">
    <property type="entry name" value="CCG"/>
    <property type="match status" value="2"/>
</dbReference>
<keyword evidence="2" id="KW-0479">Metal-binding</keyword>
<dbReference type="Pfam" id="PF13534">
    <property type="entry name" value="Fer4_17"/>
    <property type="match status" value="1"/>
</dbReference>
<evidence type="ECO:0000259" key="6">
    <source>
        <dbReference type="Pfam" id="PF02754"/>
    </source>
</evidence>
<evidence type="ECO:0000256" key="3">
    <source>
        <dbReference type="ARBA" id="ARBA00023002"/>
    </source>
</evidence>
<proteinExistence type="predicted"/>
<evidence type="ECO:0000256" key="4">
    <source>
        <dbReference type="ARBA" id="ARBA00023004"/>
    </source>
</evidence>
<keyword evidence="4" id="KW-0408">Iron</keyword>
<keyword evidence="1" id="KW-0004">4Fe-4S</keyword>
<accession>A0ABX9KE54</accession>
<evidence type="ECO:0000256" key="5">
    <source>
        <dbReference type="ARBA" id="ARBA00023014"/>
    </source>
</evidence>
<feature type="domain" description="Cysteine-rich" evidence="6">
    <location>
        <begin position="131"/>
        <end position="210"/>
    </location>
</feature>
<dbReference type="RefSeq" id="WP_114643304.1">
    <property type="nucleotide sequence ID" value="NZ_JAACIO010000027.1"/>
</dbReference>
<dbReference type="PROSITE" id="PS00198">
    <property type="entry name" value="4FE4S_FER_1"/>
    <property type="match status" value="1"/>
</dbReference>
<evidence type="ECO:0000313" key="8">
    <source>
        <dbReference type="Proteomes" id="UP000263486"/>
    </source>
</evidence>
<dbReference type="Proteomes" id="UP000263486">
    <property type="component" value="Unassembled WGS sequence"/>
</dbReference>
<dbReference type="InterPro" id="IPR004017">
    <property type="entry name" value="Cys_rich_dom"/>
</dbReference>
<dbReference type="InterPro" id="IPR051460">
    <property type="entry name" value="HdrC_iron-sulfur_subunit"/>
</dbReference>
<keyword evidence="3" id="KW-0560">Oxidoreductase</keyword>
<evidence type="ECO:0000256" key="1">
    <source>
        <dbReference type="ARBA" id="ARBA00022485"/>
    </source>
</evidence>
<dbReference type="SUPFAM" id="SSF46548">
    <property type="entry name" value="alpha-helical ferredoxin"/>
    <property type="match status" value="1"/>
</dbReference>
<comment type="caution">
    <text evidence="7">The sequence shown here is derived from an EMBL/GenBank/DDBJ whole genome shotgun (WGS) entry which is preliminary data.</text>
</comment>
<dbReference type="EMBL" id="QUAJ01000028">
    <property type="protein sequence ID" value="REI39924.1"/>
    <property type="molecule type" value="Genomic_DNA"/>
</dbReference>
<dbReference type="PANTHER" id="PTHR43255">
    <property type="entry name" value="IRON-SULFUR-BINDING OXIDOREDUCTASE FADF-RELATED-RELATED"/>
    <property type="match status" value="1"/>
</dbReference>
<keyword evidence="5" id="KW-0411">Iron-sulfur</keyword>
<feature type="domain" description="Cysteine-rich" evidence="6">
    <location>
        <begin position="248"/>
        <end position="327"/>
    </location>
</feature>
<gene>
    <name evidence="7" type="ORF">DYH56_12980</name>
</gene>
<sequence length="378" mass="42728">MIPEKLREKIEEIIDGCLECKSKPCMKNCIMLNEFGEDPKSILKECIAKNEIPDKLVYSCNMCNRCTIACPKDYKIQDIFMESRILKIKRNNGKSPMKGHRAIEAHQYLGYSNFFNTVNKAPKGNKTKRIFFPGCSLPSYNSKAVGNILDFLQEKYDGEIGSVLKCCGKPTKSLGQVEAFEKRYAAVQKAIDDTGAEEIIVACQSCYRVFKEHSPNQRVRSLWEILPELGLPEQTKEIGKDSDVVFGIHDSCSTRDNVEIQNGVRRILAQMGYKTEESVNTRGNTRCCGFGGMVMPANPEVAHAVITERGTEYKTDHIVSYCAACRESMENAGKDSVHILDLVFGDRYIKASAEKRSQGSVRQWINRFKSKKELNKRK</sequence>
<dbReference type="PANTHER" id="PTHR43255:SF1">
    <property type="entry name" value="IRON-SULFUR-BINDING OXIDOREDUCTASE FADF-RELATED"/>
    <property type="match status" value="1"/>
</dbReference>
<evidence type="ECO:0000256" key="2">
    <source>
        <dbReference type="ARBA" id="ARBA00022723"/>
    </source>
</evidence>
<organism evidence="7 8">
    <name type="scientific">Psychrilyobacter piezotolerans</name>
    <dbReference type="NCBI Taxonomy" id="2293438"/>
    <lineage>
        <taxon>Bacteria</taxon>
        <taxon>Fusobacteriati</taxon>
        <taxon>Fusobacteriota</taxon>
        <taxon>Fusobacteriia</taxon>
        <taxon>Fusobacteriales</taxon>
        <taxon>Fusobacteriaceae</taxon>
        <taxon>Psychrilyobacter</taxon>
    </lineage>
</organism>
<keyword evidence="8" id="KW-1185">Reference proteome</keyword>
<name>A0ABX9KE54_9FUSO</name>
<protein>
    <submittedName>
        <fullName evidence="7">(Fe-S)-binding protein</fullName>
    </submittedName>
</protein>
<dbReference type="InterPro" id="IPR017900">
    <property type="entry name" value="4Fe4S_Fe_S_CS"/>
</dbReference>